<dbReference type="GO" id="GO:0000287">
    <property type="term" value="F:magnesium ion binding"/>
    <property type="evidence" value="ECO:0007669"/>
    <property type="project" value="TreeGrafter"/>
</dbReference>
<dbReference type="AlphaFoldDB" id="A0A1Q9CAF3"/>
<organism evidence="1 2">
    <name type="scientific">Symbiodinium microadriaticum</name>
    <name type="common">Dinoflagellate</name>
    <name type="synonym">Zooxanthella microadriatica</name>
    <dbReference type="NCBI Taxonomy" id="2951"/>
    <lineage>
        <taxon>Eukaryota</taxon>
        <taxon>Sar</taxon>
        <taxon>Alveolata</taxon>
        <taxon>Dinophyceae</taxon>
        <taxon>Suessiales</taxon>
        <taxon>Symbiodiniaceae</taxon>
        <taxon>Symbiodinium</taxon>
    </lineage>
</organism>
<evidence type="ECO:0000313" key="1">
    <source>
        <dbReference type="EMBL" id="OLP79912.1"/>
    </source>
</evidence>
<name>A0A1Q9CAF3_SYMMI</name>
<sequence length="180" mass="19829">MRTLMLGSIRSRHLQVSVTTQFVDEEIAKVPAPQLVVPSDNARYVLNAVNARWGSLYDALYGFDVIPAYSVTSSGVEINAAKGSSGYNPMRGEAVIDFANGLLDEIAPLANWLLLNLPECRFAQSDSQKEMSTFAQGKERQVHGKWGDVCRLWPKFVGSVQRLELLLKDVRDPCAGVMGI</sequence>
<dbReference type="EMBL" id="LSRX01001436">
    <property type="protein sequence ID" value="OLP79912.1"/>
    <property type="molecule type" value="Genomic_DNA"/>
</dbReference>
<protein>
    <submittedName>
        <fullName evidence="1">Malate synthase G</fullName>
    </submittedName>
</protein>
<dbReference type="OrthoDB" id="424498at2759"/>
<dbReference type="PANTHER" id="PTHR42739">
    <property type="entry name" value="MALATE SYNTHASE G"/>
    <property type="match status" value="1"/>
</dbReference>
<comment type="caution">
    <text evidence="1">The sequence shown here is derived from an EMBL/GenBank/DDBJ whole genome shotgun (WGS) entry which is preliminary data.</text>
</comment>
<dbReference type="PANTHER" id="PTHR42739:SF1">
    <property type="entry name" value="MALATE SYNTHASE G"/>
    <property type="match status" value="1"/>
</dbReference>
<dbReference type="InterPro" id="IPR006253">
    <property type="entry name" value="Malate_synthG"/>
</dbReference>
<dbReference type="SUPFAM" id="SSF51645">
    <property type="entry name" value="Malate synthase G"/>
    <property type="match status" value="1"/>
</dbReference>
<dbReference type="InterPro" id="IPR011076">
    <property type="entry name" value="Malate_synth_sf"/>
</dbReference>
<accession>A0A1Q9CAF3</accession>
<dbReference type="GO" id="GO:0006097">
    <property type="term" value="P:glyoxylate cycle"/>
    <property type="evidence" value="ECO:0007669"/>
    <property type="project" value="InterPro"/>
</dbReference>
<reference evidence="1 2" key="1">
    <citation type="submission" date="2016-02" db="EMBL/GenBank/DDBJ databases">
        <title>Genome analysis of coral dinoflagellate symbionts highlights evolutionary adaptations to a symbiotic lifestyle.</title>
        <authorList>
            <person name="Aranda M."/>
            <person name="Li Y."/>
            <person name="Liew Y.J."/>
            <person name="Baumgarten S."/>
            <person name="Simakov O."/>
            <person name="Wilson M."/>
            <person name="Piel J."/>
            <person name="Ashoor H."/>
            <person name="Bougouffa S."/>
            <person name="Bajic V.B."/>
            <person name="Ryu T."/>
            <person name="Ravasi T."/>
            <person name="Bayer T."/>
            <person name="Micklem G."/>
            <person name="Kim H."/>
            <person name="Bhak J."/>
            <person name="Lajeunesse T.C."/>
            <person name="Voolstra C.R."/>
        </authorList>
    </citation>
    <scope>NUCLEOTIDE SEQUENCE [LARGE SCALE GENOMIC DNA]</scope>
    <source>
        <strain evidence="1 2">CCMP2467</strain>
    </source>
</reference>
<keyword evidence="2" id="KW-1185">Reference proteome</keyword>
<dbReference type="GO" id="GO:0005829">
    <property type="term" value="C:cytosol"/>
    <property type="evidence" value="ECO:0007669"/>
    <property type="project" value="TreeGrafter"/>
</dbReference>
<dbReference type="Proteomes" id="UP000186817">
    <property type="component" value="Unassembled WGS sequence"/>
</dbReference>
<proteinExistence type="predicted"/>
<dbReference type="GO" id="GO:0004474">
    <property type="term" value="F:malate synthase activity"/>
    <property type="evidence" value="ECO:0007669"/>
    <property type="project" value="InterPro"/>
</dbReference>
<evidence type="ECO:0000313" key="2">
    <source>
        <dbReference type="Proteomes" id="UP000186817"/>
    </source>
</evidence>
<gene>
    <name evidence="1" type="primary">glcB</name>
    <name evidence="1" type="ORF">AK812_SmicGene39754</name>
</gene>
<dbReference type="Gene3D" id="2.170.170.11">
    <property type="entry name" value="Malate synthase G - maily-beta sub-domain"/>
    <property type="match status" value="1"/>
</dbReference>
<dbReference type="GO" id="GO:0009436">
    <property type="term" value="P:glyoxylate catabolic process"/>
    <property type="evidence" value="ECO:0007669"/>
    <property type="project" value="TreeGrafter"/>
</dbReference>